<evidence type="ECO:0008006" key="7">
    <source>
        <dbReference type="Google" id="ProtNLM"/>
    </source>
</evidence>
<name>A0A6J4KQV6_9CHLR</name>
<dbReference type="InterPro" id="IPR036388">
    <property type="entry name" value="WH-like_DNA-bd_sf"/>
</dbReference>
<dbReference type="InterPro" id="IPR047640">
    <property type="entry name" value="RpiR-like"/>
</dbReference>
<sequence length="313" mass="33550">MKFLLSFRWVAMSHRTTYTVLVNAGDHNQIKLVSEGVLARLRARYQSLSEGERSVAAFIEQEPKTFVRLPIKAIAAQIGVSEATVVRCCQSLGYGGVRELKLALAVETVTPLQMIREEVLPSDSVLLIAHKVLHADLQALADTLAVIDGEVLEAVVDALLAAPRIEFYGVGSSISVVIDAHYRFLRIGIPTAVVTDPYMQVVSAAQLPAQAVAFAVSHSGRSIETGNALQAARRAGAVCVLLTSHANAPIAEHADLQLVTAGDTMASGEESVARRIAHLSLIEALYVAVALRRGDETEAATRRTRAALAGRTR</sequence>
<dbReference type="GO" id="GO:0003677">
    <property type="term" value="F:DNA binding"/>
    <property type="evidence" value="ECO:0007669"/>
    <property type="project" value="UniProtKB-KW"/>
</dbReference>
<dbReference type="PANTHER" id="PTHR30514">
    <property type="entry name" value="GLUCOKINASE"/>
    <property type="match status" value="1"/>
</dbReference>
<evidence type="ECO:0000259" key="4">
    <source>
        <dbReference type="PROSITE" id="PS51071"/>
    </source>
</evidence>
<dbReference type="InterPro" id="IPR000281">
    <property type="entry name" value="HTH_RpiR"/>
</dbReference>
<dbReference type="EMBL" id="CADCTR010001791">
    <property type="protein sequence ID" value="CAA9312452.1"/>
    <property type="molecule type" value="Genomic_DNA"/>
</dbReference>
<dbReference type="PROSITE" id="PS51464">
    <property type="entry name" value="SIS"/>
    <property type="match status" value="1"/>
</dbReference>
<reference evidence="6" key="1">
    <citation type="submission" date="2020-02" db="EMBL/GenBank/DDBJ databases">
        <authorList>
            <person name="Meier V. D."/>
        </authorList>
    </citation>
    <scope>NUCLEOTIDE SEQUENCE</scope>
    <source>
        <strain evidence="6">AVDCRST_MAG93</strain>
    </source>
</reference>
<dbReference type="GO" id="GO:0097367">
    <property type="term" value="F:carbohydrate derivative binding"/>
    <property type="evidence" value="ECO:0007669"/>
    <property type="project" value="InterPro"/>
</dbReference>
<feature type="domain" description="SIS" evidence="5">
    <location>
        <begin position="155"/>
        <end position="295"/>
    </location>
</feature>
<keyword evidence="1" id="KW-0805">Transcription regulation</keyword>
<dbReference type="InterPro" id="IPR001347">
    <property type="entry name" value="SIS_dom"/>
</dbReference>
<dbReference type="AlphaFoldDB" id="A0A6J4KQV6"/>
<dbReference type="Pfam" id="PF01418">
    <property type="entry name" value="HTH_6"/>
    <property type="match status" value="1"/>
</dbReference>
<organism evidence="6">
    <name type="scientific">uncultured Chloroflexia bacterium</name>
    <dbReference type="NCBI Taxonomy" id="1672391"/>
    <lineage>
        <taxon>Bacteria</taxon>
        <taxon>Bacillati</taxon>
        <taxon>Chloroflexota</taxon>
        <taxon>Chloroflexia</taxon>
        <taxon>environmental samples</taxon>
    </lineage>
</organism>
<protein>
    <recommendedName>
        <fullName evidence="7">Transcriptional regulator, RpiR family</fullName>
    </recommendedName>
</protein>
<proteinExistence type="predicted"/>
<dbReference type="GO" id="GO:1901135">
    <property type="term" value="P:carbohydrate derivative metabolic process"/>
    <property type="evidence" value="ECO:0007669"/>
    <property type="project" value="InterPro"/>
</dbReference>
<dbReference type="InterPro" id="IPR046348">
    <property type="entry name" value="SIS_dom_sf"/>
</dbReference>
<dbReference type="PANTHER" id="PTHR30514:SF1">
    <property type="entry name" value="HTH-TYPE TRANSCRIPTIONAL REGULATOR HEXR-RELATED"/>
    <property type="match status" value="1"/>
</dbReference>
<keyword evidence="2" id="KW-0238">DNA-binding</keyword>
<gene>
    <name evidence="6" type="ORF">AVDCRST_MAG93-5315</name>
</gene>
<keyword evidence="3" id="KW-0804">Transcription</keyword>
<dbReference type="Gene3D" id="1.10.10.10">
    <property type="entry name" value="Winged helix-like DNA-binding domain superfamily/Winged helix DNA-binding domain"/>
    <property type="match status" value="1"/>
</dbReference>
<dbReference type="GO" id="GO:0003700">
    <property type="term" value="F:DNA-binding transcription factor activity"/>
    <property type="evidence" value="ECO:0007669"/>
    <property type="project" value="InterPro"/>
</dbReference>
<dbReference type="SUPFAM" id="SSF46689">
    <property type="entry name" value="Homeodomain-like"/>
    <property type="match status" value="1"/>
</dbReference>
<evidence type="ECO:0000259" key="5">
    <source>
        <dbReference type="PROSITE" id="PS51464"/>
    </source>
</evidence>
<dbReference type="PROSITE" id="PS51071">
    <property type="entry name" value="HTH_RPIR"/>
    <property type="match status" value="1"/>
</dbReference>
<dbReference type="Pfam" id="PF01380">
    <property type="entry name" value="SIS"/>
    <property type="match status" value="1"/>
</dbReference>
<evidence type="ECO:0000256" key="1">
    <source>
        <dbReference type="ARBA" id="ARBA00023015"/>
    </source>
</evidence>
<evidence type="ECO:0000256" key="3">
    <source>
        <dbReference type="ARBA" id="ARBA00023163"/>
    </source>
</evidence>
<dbReference type="Gene3D" id="3.40.50.10490">
    <property type="entry name" value="Glucose-6-phosphate isomerase like protein, domain 1"/>
    <property type="match status" value="1"/>
</dbReference>
<evidence type="ECO:0000256" key="2">
    <source>
        <dbReference type="ARBA" id="ARBA00023125"/>
    </source>
</evidence>
<dbReference type="CDD" id="cd05013">
    <property type="entry name" value="SIS_RpiR"/>
    <property type="match status" value="1"/>
</dbReference>
<dbReference type="SUPFAM" id="SSF53697">
    <property type="entry name" value="SIS domain"/>
    <property type="match status" value="1"/>
</dbReference>
<accession>A0A6J4KQV6</accession>
<dbReference type="InterPro" id="IPR035472">
    <property type="entry name" value="RpiR-like_SIS"/>
</dbReference>
<feature type="domain" description="HTH rpiR-type" evidence="4">
    <location>
        <begin position="35"/>
        <end position="111"/>
    </location>
</feature>
<evidence type="ECO:0000313" key="6">
    <source>
        <dbReference type="EMBL" id="CAA9312452.1"/>
    </source>
</evidence>
<dbReference type="InterPro" id="IPR009057">
    <property type="entry name" value="Homeodomain-like_sf"/>
</dbReference>